<feature type="compositionally biased region" description="Basic and acidic residues" evidence="1">
    <location>
        <begin position="10"/>
        <end position="26"/>
    </location>
</feature>
<evidence type="ECO:0000313" key="2">
    <source>
        <dbReference type="EMBL" id="CAE7761395.1"/>
    </source>
</evidence>
<comment type="caution">
    <text evidence="2">The sequence shown here is derived from an EMBL/GenBank/DDBJ whole genome shotgun (WGS) entry which is preliminary data.</text>
</comment>
<dbReference type="OrthoDB" id="442621at2759"/>
<dbReference type="EMBL" id="CAJNIZ010047059">
    <property type="protein sequence ID" value="CAE7761395.1"/>
    <property type="molecule type" value="Genomic_DNA"/>
</dbReference>
<reference evidence="2" key="1">
    <citation type="submission" date="2021-02" db="EMBL/GenBank/DDBJ databases">
        <authorList>
            <person name="Dougan E. K."/>
            <person name="Rhodes N."/>
            <person name="Thang M."/>
            <person name="Chan C."/>
        </authorList>
    </citation>
    <scope>NUCLEOTIDE SEQUENCE</scope>
</reference>
<feature type="region of interest" description="Disordered" evidence="1">
    <location>
        <begin position="1"/>
        <end position="26"/>
    </location>
</feature>
<gene>
    <name evidence="2" type="ORF">SPIL2461_LOCUS22216</name>
</gene>
<evidence type="ECO:0000313" key="3">
    <source>
        <dbReference type="Proteomes" id="UP000649617"/>
    </source>
</evidence>
<sequence length="82" mass="8525">ASAKSQLKAVKSERSDLNVAAKPKEDAAPTRLATLRDEGAKVIADARAKAVEVAELAAVKAQTAKVRALDSVNSLRTKAGQV</sequence>
<dbReference type="Proteomes" id="UP000649617">
    <property type="component" value="Unassembled WGS sequence"/>
</dbReference>
<keyword evidence="3" id="KW-1185">Reference proteome</keyword>
<name>A0A812Y3Y9_SYMPI</name>
<feature type="non-terminal residue" evidence="2">
    <location>
        <position position="82"/>
    </location>
</feature>
<proteinExistence type="predicted"/>
<organism evidence="2 3">
    <name type="scientific">Symbiodinium pilosum</name>
    <name type="common">Dinoflagellate</name>
    <dbReference type="NCBI Taxonomy" id="2952"/>
    <lineage>
        <taxon>Eukaryota</taxon>
        <taxon>Sar</taxon>
        <taxon>Alveolata</taxon>
        <taxon>Dinophyceae</taxon>
        <taxon>Suessiales</taxon>
        <taxon>Symbiodiniaceae</taxon>
        <taxon>Symbiodinium</taxon>
    </lineage>
</organism>
<protein>
    <submittedName>
        <fullName evidence="2">Uncharacterized protein</fullName>
    </submittedName>
</protein>
<feature type="non-terminal residue" evidence="2">
    <location>
        <position position="1"/>
    </location>
</feature>
<dbReference type="AlphaFoldDB" id="A0A812Y3Y9"/>
<accession>A0A812Y3Y9</accession>
<evidence type="ECO:0000256" key="1">
    <source>
        <dbReference type="SAM" id="MobiDB-lite"/>
    </source>
</evidence>